<dbReference type="Proteomes" id="UP001610728">
    <property type="component" value="Unassembled WGS sequence"/>
</dbReference>
<protein>
    <submittedName>
        <fullName evidence="2">Uncharacterized protein</fullName>
    </submittedName>
</protein>
<evidence type="ECO:0000313" key="3">
    <source>
        <dbReference type="Proteomes" id="UP001610728"/>
    </source>
</evidence>
<evidence type="ECO:0000313" key="2">
    <source>
        <dbReference type="EMBL" id="KAL2886488.1"/>
    </source>
</evidence>
<keyword evidence="3" id="KW-1185">Reference proteome</keyword>
<dbReference type="EMBL" id="JABSNW010000006">
    <property type="protein sequence ID" value="KAL2886488.1"/>
    <property type="molecule type" value="Genomic_DNA"/>
</dbReference>
<comment type="caution">
    <text evidence="2">The sequence shown here is derived from an EMBL/GenBank/DDBJ whole genome shotgun (WGS) entry which is preliminary data.</text>
</comment>
<keyword evidence="1" id="KW-0732">Signal</keyword>
<dbReference type="RefSeq" id="XP_070857668.1">
    <property type="nucleotide sequence ID" value="XM_071001105.1"/>
</dbReference>
<gene>
    <name evidence="2" type="ORF">HOO65_060318</name>
</gene>
<organism evidence="2 3">
    <name type="scientific">Ceratocystis lukuohia</name>
    <dbReference type="NCBI Taxonomy" id="2019550"/>
    <lineage>
        <taxon>Eukaryota</taxon>
        <taxon>Fungi</taxon>
        <taxon>Dikarya</taxon>
        <taxon>Ascomycota</taxon>
        <taxon>Pezizomycotina</taxon>
        <taxon>Sordariomycetes</taxon>
        <taxon>Hypocreomycetidae</taxon>
        <taxon>Microascales</taxon>
        <taxon>Ceratocystidaceae</taxon>
        <taxon>Ceratocystis</taxon>
    </lineage>
</organism>
<sequence length="208" mass="23805">MWLSNVFQLAFMAAIFSTQAIAGDKRVSLPSDLGIRISPGRYPGQISATSNEEFYARFYVTEGLESIQINQLDNLRNTFKSHEAVLSVWRDQSKLPLKSLKYIVHYQVSACDSGKIDDALRFYGRDPSAERPIYSITVPRDSPAGTEAWYHLMTASFAKDAEEICAEYEEMSDRYIESFKIGINSDKERWVSIDFGRKRDEDAWWASQ</sequence>
<evidence type="ECO:0000256" key="1">
    <source>
        <dbReference type="SAM" id="SignalP"/>
    </source>
</evidence>
<name>A0ABR4MDZ2_9PEZI</name>
<proteinExistence type="predicted"/>
<feature type="chain" id="PRO_5046577967" evidence="1">
    <location>
        <begin position="23"/>
        <end position="208"/>
    </location>
</feature>
<reference evidence="2 3" key="1">
    <citation type="submission" date="2020-05" db="EMBL/GenBank/DDBJ databases">
        <title>Ceratocystis lukuohia genome.</title>
        <authorList>
            <person name="Harrington T.C."/>
            <person name="Kim K."/>
            <person name="Mayers C.G."/>
        </authorList>
    </citation>
    <scope>NUCLEOTIDE SEQUENCE [LARGE SCALE GENOMIC DNA]</scope>
    <source>
        <strain evidence="2 3">C4212</strain>
    </source>
</reference>
<feature type="signal peptide" evidence="1">
    <location>
        <begin position="1"/>
        <end position="22"/>
    </location>
</feature>
<dbReference type="GeneID" id="98119714"/>
<accession>A0ABR4MDZ2</accession>